<dbReference type="SMART" id="SM00239">
    <property type="entry name" value="C2"/>
    <property type="match status" value="1"/>
</dbReference>
<evidence type="ECO:0000313" key="4">
    <source>
        <dbReference type="EnsemblMetazoa" id="XP_022650513"/>
    </source>
</evidence>
<dbReference type="GeneID" id="111245865"/>
<dbReference type="Pfam" id="PF00168">
    <property type="entry name" value="C2"/>
    <property type="match status" value="1"/>
</dbReference>
<dbReference type="PROSITE" id="PS50004">
    <property type="entry name" value="C2"/>
    <property type="match status" value="1"/>
</dbReference>
<protein>
    <recommendedName>
        <fullName evidence="3">C2 domain-containing protein</fullName>
    </recommendedName>
</protein>
<dbReference type="PANTHER" id="PTHR45911:SF4">
    <property type="entry name" value="MULTIPLE C2 AND TRANSMEMBRANE DOMAIN-CONTAINING PROTEIN"/>
    <property type="match status" value="1"/>
</dbReference>
<evidence type="ECO:0000313" key="5">
    <source>
        <dbReference type="Proteomes" id="UP000594260"/>
    </source>
</evidence>
<evidence type="ECO:0000256" key="1">
    <source>
        <dbReference type="ARBA" id="ARBA00022723"/>
    </source>
</evidence>
<evidence type="ECO:0000259" key="3">
    <source>
        <dbReference type="PROSITE" id="PS50004"/>
    </source>
</evidence>
<reference evidence="4" key="1">
    <citation type="submission" date="2021-01" db="UniProtKB">
        <authorList>
            <consortium name="EnsemblMetazoa"/>
        </authorList>
    </citation>
    <scope>IDENTIFICATION</scope>
</reference>
<accession>A0A7M7JDN3</accession>
<dbReference type="InParanoid" id="A0A7M7JDN3"/>
<dbReference type="Gene3D" id="2.60.40.150">
    <property type="entry name" value="C2 domain"/>
    <property type="match status" value="1"/>
</dbReference>
<evidence type="ECO:0000256" key="2">
    <source>
        <dbReference type="ARBA" id="ARBA00022837"/>
    </source>
</evidence>
<dbReference type="KEGG" id="vde:111245865"/>
<feature type="domain" description="C2" evidence="3">
    <location>
        <begin position="60"/>
        <end position="186"/>
    </location>
</feature>
<dbReference type="InterPro" id="IPR000008">
    <property type="entry name" value="C2_dom"/>
</dbReference>
<dbReference type="RefSeq" id="XP_022650513.1">
    <property type="nucleotide sequence ID" value="XM_022794778.1"/>
</dbReference>
<proteinExistence type="predicted"/>
<sequence length="762" mass="86951">MAKRKKSVADGFPDITQENLGELALLCLRRCDHYYGAKQPEDDLKVTDAELEEYVRTLFKDEWANVNLKKDLSSYDTPQLINITFLGAVGLHSSDVNLLADPYIRIAYHGTVYFSSVKMKTLNPCWNESILIGPVKPDDRIEIEIWDWDPRTFLGNIAKVKDIRSFRGFGIYLRELFKCSAGDDYLGGVRFSFREARSRPHLFRRDVMHSLETNGRALQRRLATGLSNPLKTICCLQAVHKAIVKYSMNINGVVIYDLALDLTDEELSHFETVELRQICAAYNPLIGRMLTFKAFIPQTLTSRIHLMGVLSFCSTLRKFKYHGALELAERRLNSFIIRLGQQKSNQLAKFKGNIHPLLIILGNLKVTTNILRNLNDLVHMAWSRHLSEVARESLEKFAVSYGDSISALTVPEDALKTYQVLKVFCDDFKIPIRILNRCFSENTVEVWMQNLETEAPYWSRYVARQDLILARTITSVSGQLLSRSCEEFLSRLHHNLAGIYEMTSKSLQLSEIYARTLCTCGLHYVTQLATATEDQKLLAPTGYSSGFNRTVCVVLNNMASTYALIVADLEEMVESREASERKQWKHLSSAGDDVFHRWSPRQTLTDIRKIFETTAEEFAERLADDISDVIVTVCESGTVEEVRHRAAKMDKLLGVLFNSLKTSTYPSLFRILLDRMYAISLDNLAEIVTNIRMDTRAERVVFATAVRHCCEVLEAFFLDEKYALPCYKVKTPRHSWIRDAIVKLTEKDSTESSLSILPTKLS</sequence>
<keyword evidence="2" id="KW-0106">Calcium</keyword>
<dbReference type="GO" id="GO:0005509">
    <property type="term" value="F:calcium ion binding"/>
    <property type="evidence" value="ECO:0007669"/>
    <property type="project" value="TreeGrafter"/>
</dbReference>
<dbReference type="Proteomes" id="UP000594260">
    <property type="component" value="Unplaced"/>
</dbReference>
<dbReference type="InterPro" id="IPR035892">
    <property type="entry name" value="C2_domain_sf"/>
</dbReference>
<dbReference type="EnsemblMetazoa" id="XM_022794778">
    <property type="protein sequence ID" value="XP_022650513"/>
    <property type="gene ID" value="LOC111245865"/>
</dbReference>
<dbReference type="OrthoDB" id="270970at2759"/>
<name>A0A7M7JDN3_VARDE</name>
<dbReference type="AlphaFoldDB" id="A0A7M7JDN3"/>
<keyword evidence="1" id="KW-0479">Metal-binding</keyword>
<dbReference type="PANTHER" id="PTHR45911">
    <property type="entry name" value="C2 DOMAIN-CONTAINING PROTEIN"/>
    <property type="match status" value="1"/>
</dbReference>
<keyword evidence="5" id="KW-1185">Reference proteome</keyword>
<dbReference type="GO" id="GO:0016020">
    <property type="term" value="C:membrane"/>
    <property type="evidence" value="ECO:0007669"/>
    <property type="project" value="TreeGrafter"/>
</dbReference>
<dbReference type="SUPFAM" id="SSF49562">
    <property type="entry name" value="C2 domain (Calcium/lipid-binding domain, CaLB)"/>
    <property type="match status" value="1"/>
</dbReference>
<organism evidence="4 5">
    <name type="scientific">Varroa destructor</name>
    <name type="common">Honeybee mite</name>
    <dbReference type="NCBI Taxonomy" id="109461"/>
    <lineage>
        <taxon>Eukaryota</taxon>
        <taxon>Metazoa</taxon>
        <taxon>Ecdysozoa</taxon>
        <taxon>Arthropoda</taxon>
        <taxon>Chelicerata</taxon>
        <taxon>Arachnida</taxon>
        <taxon>Acari</taxon>
        <taxon>Parasitiformes</taxon>
        <taxon>Mesostigmata</taxon>
        <taxon>Gamasina</taxon>
        <taxon>Dermanyssoidea</taxon>
        <taxon>Varroidae</taxon>
        <taxon>Varroa</taxon>
    </lineage>
</organism>